<comment type="caution">
    <text evidence="3">The sequence shown here is derived from an EMBL/GenBank/DDBJ whole genome shotgun (WGS) entry which is preliminary data.</text>
</comment>
<protein>
    <submittedName>
        <fullName evidence="3">Type IV pilus biogenesis/stability protein PilW</fullName>
    </submittedName>
</protein>
<dbReference type="Proteomes" id="UP001157353">
    <property type="component" value="Unassembled WGS sequence"/>
</dbReference>
<dbReference type="InterPro" id="IPR037919">
    <property type="entry name" value="OGT"/>
</dbReference>
<reference evidence="4" key="1">
    <citation type="journal article" date="2019" name="Int. J. Syst. Evol. Microbiol.">
        <title>The Global Catalogue of Microorganisms (GCM) 10K type strain sequencing project: providing services to taxonomists for standard genome sequencing and annotation.</title>
        <authorList>
            <consortium name="The Broad Institute Genomics Platform"/>
            <consortium name="The Broad Institute Genome Sequencing Center for Infectious Disease"/>
            <person name="Wu L."/>
            <person name="Ma J."/>
        </authorList>
    </citation>
    <scope>NUCLEOTIDE SEQUENCE [LARGE SCALE GENOMIC DNA]</scope>
    <source>
        <strain evidence="4">NBRC 103166</strain>
    </source>
</reference>
<sequence>MRLFFVVLASALFLGGCVSSESSVTTKNSGSGIATQFDPKGASETRIKLALVYLRKDDMQSAKQNLDKALEYQPNSANVLRIFAYYYQRVNENETAEEYYKKSLRIDSKNADTYNNYGTFLCSLTRYEEAEKAFLKAVDQTTYTGVANTYENAAVCAEQAMATEKAIFYYQYALSHNPNKSYINLSLAKLNIDKQDYSAARLNLFNYQKQSKTSAESLWQWIRLSYATQKGASLSKYAGQLLEQFPDSQRALDYLNHEYY</sequence>
<dbReference type="SUPFAM" id="SSF48452">
    <property type="entry name" value="TPR-like"/>
    <property type="match status" value="2"/>
</dbReference>
<feature type="chain" id="PRO_5046929349" evidence="2">
    <location>
        <begin position="21"/>
        <end position="260"/>
    </location>
</feature>
<feature type="repeat" description="TPR" evidence="1">
    <location>
        <begin position="77"/>
        <end position="110"/>
    </location>
</feature>
<dbReference type="Pfam" id="PF13431">
    <property type="entry name" value="TPR_17"/>
    <property type="match status" value="1"/>
</dbReference>
<proteinExistence type="predicted"/>
<dbReference type="PANTHER" id="PTHR44366:SF1">
    <property type="entry name" value="UDP-N-ACETYLGLUCOSAMINE--PEPTIDE N-ACETYLGLUCOSAMINYLTRANSFERASE 110 KDA SUBUNIT"/>
    <property type="match status" value="1"/>
</dbReference>
<evidence type="ECO:0000256" key="2">
    <source>
        <dbReference type="SAM" id="SignalP"/>
    </source>
</evidence>
<dbReference type="InterPro" id="IPR019734">
    <property type="entry name" value="TPR_rpt"/>
</dbReference>
<name>A0ABQ6DXQ4_9GAMM</name>
<evidence type="ECO:0000256" key="1">
    <source>
        <dbReference type="PROSITE-ProRule" id="PRU00339"/>
    </source>
</evidence>
<organism evidence="3 4">
    <name type="scientific">Psychromonas marina</name>
    <dbReference type="NCBI Taxonomy" id="88364"/>
    <lineage>
        <taxon>Bacteria</taxon>
        <taxon>Pseudomonadati</taxon>
        <taxon>Pseudomonadota</taxon>
        <taxon>Gammaproteobacteria</taxon>
        <taxon>Alteromonadales</taxon>
        <taxon>Psychromonadaceae</taxon>
        <taxon>Psychromonas</taxon>
    </lineage>
</organism>
<evidence type="ECO:0000313" key="4">
    <source>
        <dbReference type="Proteomes" id="UP001157353"/>
    </source>
</evidence>
<dbReference type="RefSeq" id="WP_284202898.1">
    <property type="nucleotide sequence ID" value="NZ_BSPQ01000002.1"/>
</dbReference>
<dbReference type="PANTHER" id="PTHR44366">
    <property type="entry name" value="UDP-N-ACETYLGLUCOSAMINE--PEPTIDE N-ACETYLGLUCOSAMINYLTRANSFERASE 110 KDA SUBUNIT"/>
    <property type="match status" value="1"/>
</dbReference>
<keyword evidence="2" id="KW-0732">Signal</keyword>
<dbReference type="PROSITE" id="PS51257">
    <property type="entry name" value="PROKAR_LIPOPROTEIN"/>
    <property type="match status" value="1"/>
</dbReference>
<evidence type="ECO:0000313" key="3">
    <source>
        <dbReference type="EMBL" id="GLS89769.1"/>
    </source>
</evidence>
<dbReference type="InterPro" id="IPR011990">
    <property type="entry name" value="TPR-like_helical_dom_sf"/>
</dbReference>
<dbReference type="EMBL" id="BSPQ01000002">
    <property type="protein sequence ID" value="GLS89769.1"/>
    <property type="molecule type" value="Genomic_DNA"/>
</dbReference>
<feature type="signal peptide" evidence="2">
    <location>
        <begin position="1"/>
        <end position="20"/>
    </location>
</feature>
<feature type="repeat" description="TPR" evidence="1">
    <location>
        <begin position="43"/>
        <end position="76"/>
    </location>
</feature>
<dbReference type="PROSITE" id="PS50005">
    <property type="entry name" value="TPR"/>
    <property type="match status" value="2"/>
</dbReference>
<dbReference type="Gene3D" id="1.25.40.10">
    <property type="entry name" value="Tetratricopeptide repeat domain"/>
    <property type="match status" value="1"/>
</dbReference>
<dbReference type="InterPro" id="IPR013360">
    <property type="entry name" value="Pilus_4_PilW"/>
</dbReference>
<gene>
    <name evidence="3" type="primary">pilF</name>
    <name evidence="3" type="ORF">GCM10007916_08360</name>
</gene>
<dbReference type="SMART" id="SM00028">
    <property type="entry name" value="TPR"/>
    <property type="match status" value="4"/>
</dbReference>
<keyword evidence="1" id="KW-0802">TPR repeat</keyword>
<keyword evidence="4" id="KW-1185">Reference proteome</keyword>
<dbReference type="Pfam" id="PF13181">
    <property type="entry name" value="TPR_8"/>
    <property type="match status" value="1"/>
</dbReference>
<dbReference type="NCBIfam" id="TIGR02521">
    <property type="entry name" value="type_IV_pilW"/>
    <property type="match status" value="1"/>
</dbReference>
<accession>A0ABQ6DXQ4</accession>